<dbReference type="Gene3D" id="3.20.20.70">
    <property type="entry name" value="Aldolase class I"/>
    <property type="match status" value="1"/>
</dbReference>
<keyword evidence="8" id="KW-1185">Reference proteome</keyword>
<keyword evidence="2" id="KW-0479">Metal-binding</keyword>
<dbReference type="SUPFAM" id="SSF102114">
    <property type="entry name" value="Radical SAM enzymes"/>
    <property type="match status" value="1"/>
</dbReference>
<dbReference type="InterPro" id="IPR007197">
    <property type="entry name" value="rSAM"/>
</dbReference>
<dbReference type="NCBIfam" id="TIGR04269">
    <property type="entry name" value="SAM_SPASM_FxsB"/>
    <property type="match status" value="1"/>
</dbReference>
<dbReference type="InterPro" id="IPR013785">
    <property type="entry name" value="Aldolase_TIM"/>
</dbReference>
<dbReference type="Pfam" id="PF04055">
    <property type="entry name" value="Radical_SAM"/>
    <property type="match status" value="1"/>
</dbReference>
<evidence type="ECO:0000259" key="6">
    <source>
        <dbReference type="PROSITE" id="PS51918"/>
    </source>
</evidence>
<gene>
    <name evidence="7" type="ORF">FHG89_19645</name>
</gene>
<dbReference type="PROSITE" id="PS51918">
    <property type="entry name" value="RADICAL_SAM"/>
    <property type="match status" value="1"/>
</dbReference>
<evidence type="ECO:0000256" key="1">
    <source>
        <dbReference type="ARBA" id="ARBA00022691"/>
    </source>
</evidence>
<dbReference type="GO" id="GO:0051536">
    <property type="term" value="F:iron-sulfur cluster binding"/>
    <property type="evidence" value="ECO:0007669"/>
    <property type="project" value="UniProtKB-KW"/>
</dbReference>
<dbReference type="InterPro" id="IPR026335">
    <property type="entry name" value="rSAM_SPASM_FxsB"/>
</dbReference>
<dbReference type="SFLD" id="SFLDG01386">
    <property type="entry name" value="main_SPASM_domain-containing"/>
    <property type="match status" value="1"/>
</dbReference>
<feature type="region of interest" description="Disordered" evidence="5">
    <location>
        <begin position="1"/>
        <end position="21"/>
    </location>
</feature>
<dbReference type="CDD" id="cd01335">
    <property type="entry name" value="Radical_SAM"/>
    <property type="match status" value="1"/>
</dbReference>
<dbReference type="PANTHER" id="PTHR43273:SF8">
    <property type="entry name" value="RADICAL SAM DOMAIN PROTEIN"/>
    <property type="match status" value="1"/>
</dbReference>
<organism evidence="7 8">
    <name type="scientific">Micromonospora orduensis</name>
    <dbReference type="NCBI Taxonomy" id="1420891"/>
    <lineage>
        <taxon>Bacteria</taxon>
        <taxon>Bacillati</taxon>
        <taxon>Actinomycetota</taxon>
        <taxon>Actinomycetes</taxon>
        <taxon>Micromonosporales</taxon>
        <taxon>Micromonosporaceae</taxon>
        <taxon>Micromonospora</taxon>
    </lineage>
</organism>
<feature type="compositionally biased region" description="Gly residues" evidence="5">
    <location>
        <begin position="1"/>
        <end position="10"/>
    </location>
</feature>
<keyword evidence="4" id="KW-0411">Iron-sulfur</keyword>
<dbReference type="GO" id="GO:0046872">
    <property type="term" value="F:metal ion binding"/>
    <property type="evidence" value="ECO:0007669"/>
    <property type="project" value="UniProtKB-KW"/>
</dbReference>
<accession>A0A5C4QN11</accession>
<evidence type="ECO:0000313" key="8">
    <source>
        <dbReference type="Proteomes" id="UP000306145"/>
    </source>
</evidence>
<dbReference type="SFLD" id="SFLDG01072">
    <property type="entry name" value="dehydrogenase_like"/>
    <property type="match status" value="1"/>
</dbReference>
<dbReference type="InterPro" id="IPR023867">
    <property type="entry name" value="Sulphatase_maturase_rSAM"/>
</dbReference>
<dbReference type="PANTHER" id="PTHR43273">
    <property type="entry name" value="ANAEROBIC SULFATASE-MATURATING ENZYME HOMOLOG ASLB-RELATED"/>
    <property type="match status" value="1"/>
</dbReference>
<sequence>MPGPVGGHRPGLGTAARSAPPGSPMPFRQFVVKLHSRCDLACDHCYVYTMADQRWRSRPRTMSAATLARTGERIGDHARRHRLRGVSVVLHGGEPLLAGVAGVERAVELLRRGAAPVPARMTVQTNGVRLDDAFLRLFDRLDVGVSVSLDGDRAAHDRHRRGPDGRGSHDRVEAALLRLTGSYRRLFNGLLCTVDLRNDPVSTYRSLLVHRPPVVDFLLPHGTWSTPPAGRPADPRQARYADWLIAVFDEWYSDGGQRTRVRLFDEIIQLLLGGSSRLAGVGVSPVAVAVVETDGAIEMDDTLGAAHAGAGDTGLHVDRDTFDAALEQPGVRAQQAGVAGLCAQCRACDLHRVCGGGLYTHRWRAGSGFDNPSVYCADLYRLIGHIRRILRRDVTALRAVSR</sequence>
<keyword evidence="1" id="KW-0949">S-adenosyl-L-methionine</keyword>
<dbReference type="GO" id="GO:0016491">
    <property type="term" value="F:oxidoreductase activity"/>
    <property type="evidence" value="ECO:0007669"/>
    <property type="project" value="InterPro"/>
</dbReference>
<keyword evidence="3" id="KW-0408">Iron</keyword>
<proteinExistence type="predicted"/>
<protein>
    <submittedName>
        <fullName evidence="7">FxsB family radical SAM/SPASM domain protein</fullName>
    </submittedName>
</protein>
<feature type="domain" description="Radical SAM core" evidence="6">
    <location>
        <begin position="24"/>
        <end position="257"/>
    </location>
</feature>
<evidence type="ECO:0000256" key="2">
    <source>
        <dbReference type="ARBA" id="ARBA00022723"/>
    </source>
</evidence>
<dbReference type="OrthoDB" id="9782387at2"/>
<comment type="caution">
    <text evidence="7">The sequence shown here is derived from an EMBL/GenBank/DDBJ whole genome shotgun (WGS) entry which is preliminary data.</text>
</comment>
<dbReference type="AlphaFoldDB" id="A0A5C4QN11"/>
<dbReference type="SFLD" id="SFLDS00029">
    <property type="entry name" value="Radical_SAM"/>
    <property type="match status" value="1"/>
</dbReference>
<dbReference type="EMBL" id="VDFY01000179">
    <property type="protein sequence ID" value="TNH26928.1"/>
    <property type="molecule type" value="Genomic_DNA"/>
</dbReference>
<reference evidence="7 8" key="1">
    <citation type="submission" date="2019-06" db="EMBL/GenBank/DDBJ databases">
        <title>Micromonospora ordensis sp. nov., isolated from deep marine sediment.</title>
        <authorList>
            <person name="Veyisoglu A."/>
            <person name="Carro L."/>
            <person name="Klenk H.-P."/>
            <person name="Sahin N."/>
        </authorList>
    </citation>
    <scope>NUCLEOTIDE SEQUENCE [LARGE SCALE GENOMIC DNA]</scope>
    <source>
        <strain evidence="7 8">S2509</strain>
    </source>
</reference>
<name>A0A5C4QN11_9ACTN</name>
<evidence type="ECO:0000256" key="5">
    <source>
        <dbReference type="SAM" id="MobiDB-lite"/>
    </source>
</evidence>
<dbReference type="Proteomes" id="UP000306145">
    <property type="component" value="Unassembled WGS sequence"/>
</dbReference>
<evidence type="ECO:0000313" key="7">
    <source>
        <dbReference type="EMBL" id="TNH26928.1"/>
    </source>
</evidence>
<evidence type="ECO:0000256" key="4">
    <source>
        <dbReference type="ARBA" id="ARBA00023014"/>
    </source>
</evidence>
<dbReference type="InterPro" id="IPR058240">
    <property type="entry name" value="rSAM_sf"/>
</dbReference>
<evidence type="ECO:0000256" key="3">
    <source>
        <dbReference type="ARBA" id="ARBA00023004"/>
    </source>
</evidence>
<dbReference type="SFLD" id="SFLDG01067">
    <property type="entry name" value="SPASM/twitch_domain_containing"/>
    <property type="match status" value="1"/>
</dbReference>